<name>A0AAP0P520_9MAGN</name>
<dbReference type="Gene3D" id="3.30.465.10">
    <property type="match status" value="1"/>
</dbReference>
<feature type="domain" description="FAD-binding PCMH-type" evidence="7">
    <location>
        <begin position="108"/>
        <end position="284"/>
    </location>
</feature>
<evidence type="ECO:0000256" key="4">
    <source>
        <dbReference type="ARBA" id="ARBA00022630"/>
    </source>
</evidence>
<keyword evidence="5" id="KW-0274">FAD</keyword>
<dbReference type="InterPro" id="IPR016167">
    <property type="entry name" value="FAD-bd_PCMH_sub1"/>
</dbReference>
<dbReference type="InterPro" id="IPR016166">
    <property type="entry name" value="FAD-bd_PCMH"/>
</dbReference>
<organism evidence="8 9">
    <name type="scientific">Stephania japonica</name>
    <dbReference type="NCBI Taxonomy" id="461633"/>
    <lineage>
        <taxon>Eukaryota</taxon>
        <taxon>Viridiplantae</taxon>
        <taxon>Streptophyta</taxon>
        <taxon>Embryophyta</taxon>
        <taxon>Tracheophyta</taxon>
        <taxon>Spermatophyta</taxon>
        <taxon>Magnoliopsida</taxon>
        <taxon>Ranunculales</taxon>
        <taxon>Menispermaceae</taxon>
        <taxon>Menispermoideae</taxon>
        <taxon>Cissampelideae</taxon>
        <taxon>Stephania</taxon>
    </lineage>
</organism>
<comment type="similarity">
    <text evidence="2">Belongs to the oxygen-dependent FAD-linked oxidoreductase family.</text>
</comment>
<dbReference type="GO" id="GO:0019139">
    <property type="term" value="F:cytokinin dehydrogenase activity"/>
    <property type="evidence" value="ECO:0007669"/>
    <property type="project" value="UniProtKB-EC"/>
</dbReference>
<evidence type="ECO:0000256" key="2">
    <source>
        <dbReference type="ARBA" id="ARBA00005466"/>
    </source>
</evidence>
<dbReference type="Proteomes" id="UP001417504">
    <property type="component" value="Unassembled WGS sequence"/>
</dbReference>
<evidence type="ECO:0000256" key="5">
    <source>
        <dbReference type="ARBA" id="ARBA00022827"/>
    </source>
</evidence>
<dbReference type="PANTHER" id="PTHR13878">
    <property type="entry name" value="GULONOLACTONE OXIDASE"/>
    <property type="match status" value="1"/>
</dbReference>
<dbReference type="Gene3D" id="3.30.43.10">
    <property type="entry name" value="Uridine Diphospho-n-acetylenolpyruvylglucosamine Reductase, domain 2"/>
    <property type="match status" value="1"/>
</dbReference>
<dbReference type="SUPFAM" id="SSF56176">
    <property type="entry name" value="FAD-binding/transporter-associated domain-like"/>
    <property type="match status" value="1"/>
</dbReference>
<dbReference type="InterPro" id="IPR036318">
    <property type="entry name" value="FAD-bd_PCMH-like_sf"/>
</dbReference>
<dbReference type="Gene3D" id="3.40.462.10">
    <property type="entry name" value="FAD-linked oxidases, C-terminal domain"/>
    <property type="match status" value="1"/>
</dbReference>
<protein>
    <recommendedName>
        <fullName evidence="3">cytokinin dehydrogenase</fullName>
        <ecNumber evidence="3">1.5.99.12</ecNumber>
    </recommendedName>
</protein>
<evidence type="ECO:0000313" key="9">
    <source>
        <dbReference type="Proteomes" id="UP001417504"/>
    </source>
</evidence>
<dbReference type="InterPro" id="IPR050432">
    <property type="entry name" value="FAD-linked_Oxidoreductases_BP"/>
</dbReference>
<dbReference type="PANTHER" id="PTHR13878:SF112">
    <property type="entry name" value="CYTOKININ DEHYDROGENASE 7"/>
    <property type="match status" value="1"/>
</dbReference>
<dbReference type="InterPro" id="IPR016169">
    <property type="entry name" value="FAD-bd_PCMH_sub2"/>
</dbReference>
<dbReference type="PROSITE" id="PS51387">
    <property type="entry name" value="FAD_PCMH"/>
    <property type="match status" value="1"/>
</dbReference>
<dbReference type="GO" id="GO:0009690">
    <property type="term" value="P:cytokinin metabolic process"/>
    <property type="evidence" value="ECO:0007669"/>
    <property type="project" value="InterPro"/>
</dbReference>
<accession>A0AAP0P520</accession>
<comment type="cofactor">
    <cofactor evidence="1">
        <name>FAD</name>
        <dbReference type="ChEBI" id="CHEBI:57692"/>
    </cofactor>
</comment>
<evidence type="ECO:0000256" key="3">
    <source>
        <dbReference type="ARBA" id="ARBA00011928"/>
    </source>
</evidence>
<dbReference type="EMBL" id="JBBNAE010000004">
    <property type="protein sequence ID" value="KAK9131362.1"/>
    <property type="molecule type" value="Genomic_DNA"/>
</dbReference>
<dbReference type="InterPro" id="IPR006094">
    <property type="entry name" value="Oxid_FAD_bind_N"/>
</dbReference>
<dbReference type="Pfam" id="PF01565">
    <property type="entry name" value="FAD_binding_4"/>
    <property type="match status" value="1"/>
</dbReference>
<dbReference type="InterPro" id="IPR016170">
    <property type="entry name" value="Cytok_DH_C_sf"/>
</dbReference>
<sequence>MRHLGEVVDKRGYVVNPKRQRQLEIPSYIITSSPCHTFISFLLSISNKKRAMVVYLEQRFPAHDQTTNSSDDHQIQSDLNICRELESQGIPITTSNGRPDRDFGGLTKDSKTLAIIHPLTAHQISAVLRAAVASPTLTVAPCGNAHSIHGQAFAHRGIVLDMPAMPTSGKVTLAGAGDFADVGAGATWEEVLKRCVGEHGMAPRSWTDYLGLTVGGTVSNAGVSGQAFRHGPQSSNVMEMEVVTGNGDVVVCSERQNSDLFFAVLGGLGQFGVITKATIALQPAPTTVRWIRLVYTEFSAFAGDAEFLVTQPESNSFDYVEGFVFVNSDDPVNGWPSVPIGSGQVFDQAEIPRTAGPVLYCLELVLHYKNKGDDSASVDKIVDVRLQRLRYCRDLRFEVDVSYVEFLLRVKHVEQKAVANGTWHTPHPWLNLFVSQRDIADFDRLIFKKILKDGIGGPMLVYPLIKSKWDSRTSVVLPEGEIFYIVALLRFSGPNNTGPTVDNMVAQNQEIIRCCAEHGFDFKLYLPHYRTTEQWKAHFGDQWSRFVDRKSRFDPMAILAPGQRIFSRAHPSYL</sequence>
<dbReference type="InterPro" id="IPR015345">
    <property type="entry name" value="Cytokinin_DH_FAD/cytokin-bd"/>
</dbReference>
<evidence type="ECO:0000313" key="8">
    <source>
        <dbReference type="EMBL" id="KAK9131362.1"/>
    </source>
</evidence>
<evidence type="ECO:0000256" key="1">
    <source>
        <dbReference type="ARBA" id="ARBA00001974"/>
    </source>
</evidence>
<dbReference type="GO" id="GO:0071949">
    <property type="term" value="F:FAD binding"/>
    <property type="evidence" value="ECO:0007669"/>
    <property type="project" value="InterPro"/>
</dbReference>
<dbReference type="AlphaFoldDB" id="A0AAP0P520"/>
<evidence type="ECO:0000259" key="7">
    <source>
        <dbReference type="PROSITE" id="PS51387"/>
    </source>
</evidence>
<gene>
    <name evidence="8" type="ORF">Sjap_011849</name>
</gene>
<keyword evidence="6" id="KW-0560">Oxidoreductase</keyword>
<dbReference type="SUPFAM" id="SSF55103">
    <property type="entry name" value="FAD-linked oxidases, C-terminal domain"/>
    <property type="match status" value="1"/>
</dbReference>
<keyword evidence="4" id="KW-0285">Flavoprotein</keyword>
<reference evidence="8 9" key="1">
    <citation type="submission" date="2024-01" db="EMBL/GenBank/DDBJ databases">
        <title>Genome assemblies of Stephania.</title>
        <authorList>
            <person name="Yang L."/>
        </authorList>
    </citation>
    <scope>NUCLEOTIDE SEQUENCE [LARGE SCALE GENOMIC DNA]</scope>
    <source>
        <strain evidence="8">QJT</strain>
        <tissue evidence="8">Leaf</tissue>
    </source>
</reference>
<proteinExistence type="inferred from homology"/>
<comment type="caution">
    <text evidence="8">The sequence shown here is derived from an EMBL/GenBank/DDBJ whole genome shotgun (WGS) entry which is preliminary data.</text>
</comment>
<dbReference type="InterPro" id="IPR016164">
    <property type="entry name" value="FAD-linked_Oxase-like_C"/>
</dbReference>
<dbReference type="Pfam" id="PF09265">
    <property type="entry name" value="Cytokin-bind"/>
    <property type="match status" value="1"/>
</dbReference>
<keyword evidence="9" id="KW-1185">Reference proteome</keyword>
<evidence type="ECO:0000256" key="6">
    <source>
        <dbReference type="ARBA" id="ARBA00023002"/>
    </source>
</evidence>
<dbReference type="EC" id="1.5.99.12" evidence="3"/>